<evidence type="ECO:0008006" key="4">
    <source>
        <dbReference type="Google" id="ProtNLM"/>
    </source>
</evidence>
<feature type="transmembrane region" description="Helical" evidence="1">
    <location>
        <begin position="98"/>
        <end position="117"/>
    </location>
</feature>
<feature type="transmembrane region" description="Helical" evidence="1">
    <location>
        <begin position="177"/>
        <end position="193"/>
    </location>
</feature>
<evidence type="ECO:0000313" key="2">
    <source>
        <dbReference type="EMBL" id="QGZ53962.1"/>
    </source>
</evidence>
<dbReference type="RefSeq" id="WP_158757122.1">
    <property type="nucleotide sequence ID" value="NZ_CP046909.1"/>
</dbReference>
<evidence type="ECO:0000313" key="3">
    <source>
        <dbReference type="Proteomes" id="UP000434209"/>
    </source>
</evidence>
<sequence length="440" mass="49780">MKRANLWIVLALMGTGVALVWGVTASMPETLNWSGYGYSDWLITYDAGFVRRGLGGSLLALVRENADWISAINHLVFVNYTLLCVLLFALWRASRWQSTPAIVLALLLPGGLVHMAFGDEYFFRKEMLFHISLASDCLLYLFICRAAKDQIRLRAAGVFFAVFLAQCVMLPLIHEAFVFISFPAFYLLARRIAKQLDDRRIFTRLTRLALVLQVVMLGVCLMWRGNPQLANELWMAVDPAVRASLSPDTPNVPYGAMMVLTWSTLANLAMSLHVVVSGQFWEWAVGAVGIGAVLAFITSRRDAPGGVCCPDLLRRHLAILWFLALWSTPIFVIAMDWGRWLSAVAMSYLMLLLADGQASITPPDTRRLIPARLRERLDPAMQYVSRDLITAFAWRSSRHGKAFFLLSLFYCLTFRLPECCMLMGFSPFYRFRPLIEQFLH</sequence>
<proteinExistence type="predicted"/>
<keyword evidence="3" id="KW-1185">Reference proteome</keyword>
<keyword evidence="1" id="KW-1133">Transmembrane helix</keyword>
<protein>
    <recommendedName>
        <fullName evidence="4">EpsG family protein</fullName>
    </recommendedName>
</protein>
<evidence type="ECO:0000256" key="1">
    <source>
        <dbReference type="SAM" id="Phobius"/>
    </source>
</evidence>
<dbReference type="EMBL" id="CP046909">
    <property type="protein sequence ID" value="QGZ53962.1"/>
    <property type="molecule type" value="Genomic_DNA"/>
</dbReference>
<dbReference type="AlphaFoldDB" id="A0A7Z2J6Y9"/>
<feature type="transmembrane region" description="Helical" evidence="1">
    <location>
        <begin position="402"/>
        <end position="425"/>
    </location>
</feature>
<dbReference type="Proteomes" id="UP000434209">
    <property type="component" value="Chromosome 1"/>
</dbReference>
<feature type="transmembrane region" description="Helical" evidence="1">
    <location>
        <begin position="129"/>
        <end position="146"/>
    </location>
</feature>
<reference evidence="2 3" key="1">
    <citation type="submission" date="2019-12" db="EMBL/GenBank/DDBJ databases">
        <title>Paraburkholderia acidiphila 7Q-K02 sp. nov and Paraburkholderia acidisoli DHF22 sp. nov., two strains isolated from forest soil.</title>
        <authorList>
            <person name="Gao Z."/>
            <person name="Qiu L."/>
        </authorList>
    </citation>
    <scope>NUCLEOTIDE SEQUENCE [LARGE SCALE GENOMIC DNA]</scope>
    <source>
        <strain evidence="2 3">7Q-K02</strain>
    </source>
</reference>
<name>A0A7Z2J6Y9_9BURK</name>
<feature type="transmembrane region" description="Helical" evidence="1">
    <location>
        <begin position="317"/>
        <end position="334"/>
    </location>
</feature>
<dbReference type="KEGG" id="pacp:FAZ97_02985"/>
<feature type="transmembrane region" description="Helical" evidence="1">
    <location>
        <begin position="153"/>
        <end position="171"/>
    </location>
</feature>
<keyword evidence="1" id="KW-0812">Transmembrane</keyword>
<accession>A0A7Z2J6Y9</accession>
<organism evidence="2 3">
    <name type="scientific">Paraburkholderia acidiphila</name>
    <dbReference type="NCBI Taxonomy" id="2571747"/>
    <lineage>
        <taxon>Bacteria</taxon>
        <taxon>Pseudomonadati</taxon>
        <taxon>Pseudomonadota</taxon>
        <taxon>Betaproteobacteria</taxon>
        <taxon>Burkholderiales</taxon>
        <taxon>Burkholderiaceae</taxon>
        <taxon>Paraburkholderia</taxon>
    </lineage>
</organism>
<feature type="transmembrane region" description="Helical" evidence="1">
    <location>
        <begin position="280"/>
        <end position="297"/>
    </location>
</feature>
<feature type="transmembrane region" description="Helical" evidence="1">
    <location>
        <begin position="205"/>
        <end position="225"/>
    </location>
</feature>
<gene>
    <name evidence="2" type="ORF">FAZ97_02985</name>
</gene>
<keyword evidence="1" id="KW-0472">Membrane</keyword>
<feature type="transmembrane region" description="Helical" evidence="1">
    <location>
        <begin position="68"/>
        <end position="91"/>
    </location>
</feature>
<dbReference type="OrthoDB" id="9088529at2"/>